<dbReference type="Gene3D" id="3.40.50.720">
    <property type="entry name" value="NAD(P)-binding Rossmann-like Domain"/>
    <property type="match status" value="1"/>
</dbReference>
<gene>
    <name evidence="2" type="ORF">KKP3000_004103</name>
</gene>
<dbReference type="PANTHER" id="PTHR43708:SF4">
    <property type="entry name" value="OXIDOREDUCTASE YCEM-RELATED"/>
    <property type="match status" value="1"/>
</dbReference>
<dbReference type="Pfam" id="PF01408">
    <property type="entry name" value="GFO_IDH_MocA"/>
    <property type="match status" value="1"/>
</dbReference>
<dbReference type="Proteomes" id="UP001579974">
    <property type="component" value="Unassembled WGS sequence"/>
</dbReference>
<dbReference type="InterPro" id="IPR051317">
    <property type="entry name" value="Gfo/Idh/MocA_oxidoreduct"/>
</dbReference>
<dbReference type="InterPro" id="IPR036291">
    <property type="entry name" value="NAD(P)-bd_dom_sf"/>
</dbReference>
<protein>
    <submittedName>
        <fullName evidence="2">Gfo/Idh/MocA family oxidoreductase</fullName>
    </submittedName>
</protein>
<dbReference type="InterPro" id="IPR000683">
    <property type="entry name" value="Gfo/Idh/MocA-like_OxRdtase_N"/>
</dbReference>
<evidence type="ECO:0000313" key="2">
    <source>
        <dbReference type="EMBL" id="MFB5190632.1"/>
    </source>
</evidence>
<dbReference type="Gene3D" id="3.30.360.10">
    <property type="entry name" value="Dihydrodipicolinate Reductase, domain 2"/>
    <property type="match status" value="1"/>
</dbReference>
<proteinExistence type="predicted"/>
<sequence>MTSKIRVGIVGLGEVAQITHLPILRALSDKFEVTALCDISKTLVVELGKRYNVPGQYTDYSELVSSDNVDLVFVLNSDEYHADTAVAALQHGKHVLIEKPVCLTLADAERLIRARDDAHRQVMVGYMRRYAPAFQMAKRMVAEMPSINYVRVRDIIGQNRLIIEQACDVLRPSDIPDEAMRDRQSRALRMGYDAVGEGYDPRVYQVYRLLCGLSSHDLSAMRDLIGSPRQVADARAWGSNIAAIFEYDGFHAVFETGVDAQRRFDAHIEVYSNHSSVKVQYDTPYIRHLPTTLQISETVGDEYRQRVVRPTFKDPYTCELEELYEVIQTGKTHQTTLEDAVEDLQLFAKIMEKIKNQ</sequence>
<dbReference type="EMBL" id="JBDXSU010000006">
    <property type="protein sequence ID" value="MFB5190632.1"/>
    <property type="molecule type" value="Genomic_DNA"/>
</dbReference>
<comment type="caution">
    <text evidence="2">The sequence shown here is derived from an EMBL/GenBank/DDBJ whole genome shotgun (WGS) entry which is preliminary data.</text>
</comment>
<evidence type="ECO:0000313" key="3">
    <source>
        <dbReference type="Proteomes" id="UP001579974"/>
    </source>
</evidence>
<keyword evidence="3" id="KW-1185">Reference proteome</keyword>
<organism evidence="2 3">
    <name type="scientific">Alicyclobacillus fastidiosus</name>
    <dbReference type="NCBI Taxonomy" id="392011"/>
    <lineage>
        <taxon>Bacteria</taxon>
        <taxon>Bacillati</taxon>
        <taxon>Bacillota</taxon>
        <taxon>Bacilli</taxon>
        <taxon>Bacillales</taxon>
        <taxon>Alicyclobacillaceae</taxon>
        <taxon>Alicyclobacillus</taxon>
    </lineage>
</organism>
<reference evidence="2 3" key="1">
    <citation type="journal article" date="2024" name="Int. J. Mol. Sci.">
        <title>Exploration of Alicyclobacillus spp. Genome in Search of Antibiotic Resistance.</title>
        <authorList>
            <person name="Bucka-Kolendo J."/>
            <person name="Kiousi D.E."/>
            <person name="Dekowska A."/>
            <person name="Mikolajczuk-Szczyrba A."/>
            <person name="Karadedos D.M."/>
            <person name="Michael P."/>
            <person name="Galanis A."/>
            <person name="Sokolowska B."/>
        </authorList>
    </citation>
    <scope>NUCLEOTIDE SEQUENCE [LARGE SCALE GENOMIC DNA]</scope>
    <source>
        <strain evidence="2 3">KKP 3000</strain>
    </source>
</reference>
<feature type="domain" description="Gfo/Idh/MocA-like oxidoreductase N-terminal" evidence="1">
    <location>
        <begin position="5"/>
        <end position="126"/>
    </location>
</feature>
<dbReference type="RefSeq" id="WP_275474753.1">
    <property type="nucleotide sequence ID" value="NZ_CP162940.1"/>
</dbReference>
<dbReference type="PANTHER" id="PTHR43708">
    <property type="entry name" value="CONSERVED EXPRESSED OXIDOREDUCTASE (EUROFUNG)"/>
    <property type="match status" value="1"/>
</dbReference>
<dbReference type="SUPFAM" id="SSF51735">
    <property type="entry name" value="NAD(P)-binding Rossmann-fold domains"/>
    <property type="match status" value="1"/>
</dbReference>
<accession>A0ABV5AEL7</accession>
<name>A0ABV5AEL7_9BACL</name>
<evidence type="ECO:0000259" key="1">
    <source>
        <dbReference type="Pfam" id="PF01408"/>
    </source>
</evidence>